<dbReference type="InterPro" id="IPR013766">
    <property type="entry name" value="Thioredoxin_domain"/>
</dbReference>
<evidence type="ECO:0000259" key="3">
    <source>
        <dbReference type="Pfam" id="PF00085"/>
    </source>
</evidence>
<dbReference type="Proteomes" id="UP000324800">
    <property type="component" value="Unassembled WGS sequence"/>
</dbReference>
<reference evidence="4 5" key="1">
    <citation type="submission" date="2019-03" db="EMBL/GenBank/DDBJ databases">
        <title>Single cell metagenomics reveals metabolic interactions within the superorganism composed of flagellate Streblomastix strix and complex community of Bacteroidetes bacteria on its surface.</title>
        <authorList>
            <person name="Treitli S.C."/>
            <person name="Kolisko M."/>
            <person name="Husnik F."/>
            <person name="Keeling P."/>
            <person name="Hampl V."/>
        </authorList>
    </citation>
    <scope>NUCLEOTIDE SEQUENCE [LARGE SCALE GENOMIC DNA]</scope>
    <source>
        <strain evidence="4">ST1C</strain>
    </source>
</reference>
<comment type="caution">
    <text evidence="4">The sequence shown here is derived from an EMBL/GenBank/DDBJ whole genome shotgun (WGS) entry which is preliminary data.</text>
</comment>
<dbReference type="AlphaFoldDB" id="A0A5J4WBC3"/>
<dbReference type="EMBL" id="SNRW01002609">
    <property type="protein sequence ID" value="KAA6392248.1"/>
    <property type="molecule type" value="Genomic_DNA"/>
</dbReference>
<evidence type="ECO:0000256" key="2">
    <source>
        <dbReference type="SAM" id="MobiDB-lite"/>
    </source>
</evidence>
<gene>
    <name evidence="4" type="ORF">EZS28_012223</name>
</gene>
<dbReference type="Gene3D" id="3.40.30.10">
    <property type="entry name" value="Glutaredoxin"/>
    <property type="match status" value="1"/>
</dbReference>
<dbReference type="InterPro" id="IPR036249">
    <property type="entry name" value="Thioredoxin-like_sf"/>
</dbReference>
<feature type="compositionally biased region" description="Basic and acidic residues" evidence="2">
    <location>
        <begin position="258"/>
        <end position="269"/>
    </location>
</feature>
<accession>A0A5J4WBC3</accession>
<evidence type="ECO:0000313" key="4">
    <source>
        <dbReference type="EMBL" id="KAA6392248.1"/>
    </source>
</evidence>
<dbReference type="InterPro" id="IPR035892">
    <property type="entry name" value="C2_domain_sf"/>
</dbReference>
<dbReference type="Gene3D" id="2.60.40.150">
    <property type="entry name" value="C2 domain"/>
    <property type="match status" value="1"/>
</dbReference>
<feature type="region of interest" description="Disordered" evidence="2">
    <location>
        <begin position="239"/>
        <end position="269"/>
    </location>
</feature>
<dbReference type="Pfam" id="PF00085">
    <property type="entry name" value="Thioredoxin"/>
    <property type="match status" value="1"/>
</dbReference>
<evidence type="ECO:0000313" key="5">
    <source>
        <dbReference type="Proteomes" id="UP000324800"/>
    </source>
</evidence>
<keyword evidence="1" id="KW-0175">Coiled coil</keyword>
<protein>
    <recommendedName>
        <fullName evidence="3">Thioredoxin domain-containing protein</fullName>
    </recommendedName>
</protein>
<dbReference type="SUPFAM" id="SSF52833">
    <property type="entry name" value="Thioredoxin-like"/>
    <property type="match status" value="1"/>
</dbReference>
<sequence>MVTLQRNSDCGKITEDTPIDECPCPDPKEKEAYEADPRGTTRDTEINFLLEIYAEQCGYCKAIQTIFRRIQIGQGDDKVQFAHVRAELFPQEADDFQKYVALRDKSRPCFDIYKKGQFKERFFGCAMPQIQDKIISIIRNLPNEDILPDFNPETAIAEEQKIEAKEQADEYQNAAVKLIKTRDELILTEKTLCNKEGKVHIKVVDVHDVISLDTTGRSDPYFKVKFTDKKIQTKKLKNTISGDQNEEDTPIDECPCPDPKDKEKYESGPRTKKGCLCYQINKTDAAGSTQTAWTVIAAVMLIPILSMW</sequence>
<feature type="domain" description="Thioredoxin" evidence="3">
    <location>
        <begin position="45"/>
        <end position="127"/>
    </location>
</feature>
<dbReference type="OrthoDB" id="10263751at2759"/>
<organism evidence="4 5">
    <name type="scientific">Streblomastix strix</name>
    <dbReference type="NCBI Taxonomy" id="222440"/>
    <lineage>
        <taxon>Eukaryota</taxon>
        <taxon>Metamonada</taxon>
        <taxon>Preaxostyla</taxon>
        <taxon>Oxymonadida</taxon>
        <taxon>Streblomastigidae</taxon>
        <taxon>Streblomastix</taxon>
    </lineage>
</organism>
<name>A0A5J4WBC3_9EUKA</name>
<evidence type="ECO:0000256" key="1">
    <source>
        <dbReference type="SAM" id="Coils"/>
    </source>
</evidence>
<proteinExistence type="predicted"/>
<feature type="coiled-coil region" evidence="1">
    <location>
        <begin position="154"/>
        <end position="181"/>
    </location>
</feature>
<dbReference type="SUPFAM" id="SSF49562">
    <property type="entry name" value="C2 domain (Calcium/lipid-binding domain, CaLB)"/>
    <property type="match status" value="1"/>
</dbReference>